<dbReference type="AlphaFoldDB" id="A0A6A5Q9N8"/>
<name>A0A6A5Q9N8_AMPQU</name>
<feature type="compositionally biased region" description="Basic and acidic residues" evidence="1">
    <location>
        <begin position="1"/>
        <end position="10"/>
    </location>
</feature>
<keyword evidence="4" id="KW-1185">Reference proteome</keyword>
<keyword evidence="2" id="KW-0472">Membrane</keyword>
<evidence type="ECO:0000256" key="2">
    <source>
        <dbReference type="SAM" id="Phobius"/>
    </source>
</evidence>
<dbReference type="Proteomes" id="UP000800096">
    <property type="component" value="Unassembled WGS sequence"/>
</dbReference>
<gene>
    <name evidence="3" type="ORF">BDU57DRAFT_564721</name>
</gene>
<evidence type="ECO:0000313" key="4">
    <source>
        <dbReference type="Proteomes" id="UP000800096"/>
    </source>
</evidence>
<dbReference type="OrthoDB" id="3797732at2759"/>
<feature type="compositionally biased region" description="Polar residues" evidence="1">
    <location>
        <begin position="32"/>
        <end position="43"/>
    </location>
</feature>
<dbReference type="EMBL" id="ML979141">
    <property type="protein sequence ID" value="KAF1912069.1"/>
    <property type="molecule type" value="Genomic_DNA"/>
</dbReference>
<organism evidence="3 4">
    <name type="scientific">Ampelomyces quisqualis</name>
    <name type="common">Powdery mildew agent</name>
    <dbReference type="NCBI Taxonomy" id="50730"/>
    <lineage>
        <taxon>Eukaryota</taxon>
        <taxon>Fungi</taxon>
        <taxon>Dikarya</taxon>
        <taxon>Ascomycota</taxon>
        <taxon>Pezizomycotina</taxon>
        <taxon>Dothideomycetes</taxon>
        <taxon>Pleosporomycetidae</taxon>
        <taxon>Pleosporales</taxon>
        <taxon>Pleosporineae</taxon>
        <taxon>Phaeosphaeriaceae</taxon>
        <taxon>Ampelomyces</taxon>
    </lineage>
</organism>
<feature type="transmembrane region" description="Helical" evidence="2">
    <location>
        <begin position="402"/>
        <end position="427"/>
    </location>
</feature>
<feature type="non-terminal residue" evidence="3">
    <location>
        <position position="1"/>
    </location>
</feature>
<proteinExistence type="predicted"/>
<feature type="compositionally biased region" description="Polar residues" evidence="1">
    <location>
        <begin position="168"/>
        <end position="178"/>
    </location>
</feature>
<evidence type="ECO:0000313" key="3">
    <source>
        <dbReference type="EMBL" id="KAF1912069.1"/>
    </source>
</evidence>
<sequence length="495" mass="53908">MARLSVEHFRASATMTPEQVRKSSRFRDMFKSRSSMSPSTGASVTKLPLESSIASPPASPTSPTVKPGFETVGLLPSERISLVNAKTELENNGGTHVAEVLEEQKQELKGVGIPHNMDTALDDANVSRNDMAGKKTLENERAEEANVIAEAFGDAIAEHQAEAAEPSQDATPERSSTLGVREEKLSQHILRRCRSRQNLSISGSENPFLGNNITHSAARTEEIRNNQMHSIDPPQPGHVRFFDMKDSDVSRDYMVDSSEDDEAENSIADSNEFPKPAPTSVFTFPGRDPRSEEDALFDEQAENHSGSAEHSQRHVAGDNVFRKLQVPTTKSFLTGRPTRSLFAVNPAPTRIAVQINITGSLPASYTTTGSTGRKPTFGGPKSIASFALPNDLRSCALQLAVIILYFSIATYMLKIGVFGCVVALFALKVYGFAVTELGWEGDSTDILIAPMDFLEDLVVDWGCRAASKMTQVMAKSLVEALQNVADEFKVEAKTE</sequence>
<keyword evidence="2" id="KW-1133">Transmembrane helix</keyword>
<reference evidence="3" key="1">
    <citation type="journal article" date="2020" name="Stud. Mycol.">
        <title>101 Dothideomycetes genomes: a test case for predicting lifestyles and emergence of pathogens.</title>
        <authorList>
            <person name="Haridas S."/>
            <person name="Albert R."/>
            <person name="Binder M."/>
            <person name="Bloem J."/>
            <person name="Labutti K."/>
            <person name="Salamov A."/>
            <person name="Andreopoulos B."/>
            <person name="Baker S."/>
            <person name="Barry K."/>
            <person name="Bills G."/>
            <person name="Bluhm B."/>
            <person name="Cannon C."/>
            <person name="Castanera R."/>
            <person name="Culley D."/>
            <person name="Daum C."/>
            <person name="Ezra D."/>
            <person name="Gonzalez J."/>
            <person name="Henrissat B."/>
            <person name="Kuo A."/>
            <person name="Liang C."/>
            <person name="Lipzen A."/>
            <person name="Lutzoni F."/>
            <person name="Magnuson J."/>
            <person name="Mondo S."/>
            <person name="Nolan M."/>
            <person name="Ohm R."/>
            <person name="Pangilinan J."/>
            <person name="Park H.-J."/>
            <person name="Ramirez L."/>
            <person name="Alfaro M."/>
            <person name="Sun H."/>
            <person name="Tritt A."/>
            <person name="Yoshinaga Y."/>
            <person name="Zwiers L.-H."/>
            <person name="Turgeon B."/>
            <person name="Goodwin S."/>
            <person name="Spatafora J."/>
            <person name="Crous P."/>
            <person name="Grigoriev I."/>
        </authorList>
    </citation>
    <scope>NUCLEOTIDE SEQUENCE</scope>
    <source>
        <strain evidence="3">HMLAC05119</strain>
    </source>
</reference>
<keyword evidence="2" id="KW-0812">Transmembrane</keyword>
<protein>
    <submittedName>
        <fullName evidence="3">Uncharacterized protein</fullName>
    </submittedName>
</protein>
<evidence type="ECO:0000256" key="1">
    <source>
        <dbReference type="SAM" id="MobiDB-lite"/>
    </source>
</evidence>
<feature type="compositionally biased region" description="Basic and acidic residues" evidence="1">
    <location>
        <begin position="19"/>
        <end position="31"/>
    </location>
</feature>
<feature type="region of interest" description="Disordered" evidence="1">
    <location>
        <begin position="255"/>
        <end position="291"/>
    </location>
</feature>
<feature type="region of interest" description="Disordered" evidence="1">
    <location>
        <begin position="1"/>
        <end position="66"/>
    </location>
</feature>
<accession>A0A6A5Q9N8</accession>
<feature type="region of interest" description="Disordered" evidence="1">
    <location>
        <begin position="161"/>
        <end position="185"/>
    </location>
</feature>
<feature type="compositionally biased region" description="Low complexity" evidence="1">
    <location>
        <begin position="47"/>
        <end position="64"/>
    </location>
</feature>